<dbReference type="Proteomes" id="UP000007754">
    <property type="component" value="Unplaced"/>
</dbReference>
<feature type="compositionally biased region" description="Pro residues" evidence="1">
    <location>
        <begin position="743"/>
        <end position="754"/>
    </location>
</feature>
<feature type="compositionally biased region" description="Pro residues" evidence="1">
    <location>
        <begin position="725"/>
        <end position="736"/>
    </location>
</feature>
<dbReference type="InParanoid" id="A0A674HC83"/>
<feature type="compositionally biased region" description="Pro residues" evidence="1">
    <location>
        <begin position="656"/>
        <end position="673"/>
    </location>
</feature>
<evidence type="ECO:0000256" key="1">
    <source>
        <dbReference type="SAM" id="MobiDB-lite"/>
    </source>
</evidence>
<feature type="compositionally biased region" description="Low complexity" evidence="1">
    <location>
        <begin position="808"/>
        <end position="819"/>
    </location>
</feature>
<dbReference type="GeneTree" id="ENSGT00940000163431"/>
<organism evidence="2 3">
    <name type="scientific">Taeniopygia guttata</name>
    <name type="common">Zebra finch</name>
    <name type="synonym">Poephila guttata</name>
    <dbReference type="NCBI Taxonomy" id="59729"/>
    <lineage>
        <taxon>Eukaryota</taxon>
        <taxon>Metazoa</taxon>
        <taxon>Chordata</taxon>
        <taxon>Craniata</taxon>
        <taxon>Vertebrata</taxon>
        <taxon>Euteleostomi</taxon>
        <taxon>Archelosauria</taxon>
        <taxon>Archosauria</taxon>
        <taxon>Dinosauria</taxon>
        <taxon>Saurischia</taxon>
        <taxon>Theropoda</taxon>
        <taxon>Coelurosauria</taxon>
        <taxon>Aves</taxon>
        <taxon>Neognathae</taxon>
        <taxon>Neoaves</taxon>
        <taxon>Telluraves</taxon>
        <taxon>Australaves</taxon>
        <taxon>Passeriformes</taxon>
        <taxon>Passeroidea</taxon>
        <taxon>Estrildidae</taxon>
        <taxon>Estrildinae</taxon>
        <taxon>Taeniopygia</taxon>
    </lineage>
</organism>
<dbReference type="Ensembl" id="ENSTGUT00000028908.1">
    <property type="protein sequence ID" value="ENSTGUP00000032261.1"/>
    <property type="gene ID" value="ENSTGUG00000020462.1"/>
</dbReference>
<keyword evidence="3" id="KW-1185">Reference proteome</keyword>
<evidence type="ECO:0000313" key="3">
    <source>
        <dbReference type="Proteomes" id="UP000007754"/>
    </source>
</evidence>
<feature type="compositionally biased region" description="Low complexity" evidence="1">
    <location>
        <begin position="871"/>
        <end position="896"/>
    </location>
</feature>
<name>A0A674HC83_TAEGU</name>
<feature type="compositionally biased region" description="Pro residues" evidence="1">
    <location>
        <begin position="148"/>
        <end position="243"/>
    </location>
</feature>
<reference evidence="2" key="1">
    <citation type="submission" date="2025-08" db="UniProtKB">
        <authorList>
            <consortium name="Ensembl"/>
        </authorList>
    </citation>
    <scope>IDENTIFICATION</scope>
</reference>
<feature type="compositionally biased region" description="Low complexity" evidence="1">
    <location>
        <begin position="523"/>
        <end position="536"/>
    </location>
</feature>
<feature type="region of interest" description="Disordered" evidence="1">
    <location>
        <begin position="115"/>
        <end position="447"/>
    </location>
</feature>
<feature type="compositionally biased region" description="Basic and acidic residues" evidence="1">
    <location>
        <begin position="500"/>
        <end position="518"/>
    </location>
</feature>
<feature type="compositionally biased region" description="Polar residues" evidence="1">
    <location>
        <begin position="821"/>
        <end position="830"/>
    </location>
</feature>
<feature type="compositionally biased region" description="Basic and acidic residues" evidence="1">
    <location>
        <begin position="621"/>
        <end position="632"/>
    </location>
</feature>
<feature type="compositionally biased region" description="Basic and acidic residues" evidence="1">
    <location>
        <begin position="400"/>
        <end position="416"/>
    </location>
</feature>
<dbReference type="AlphaFoldDB" id="A0A674HC83"/>
<accession>A0A674HC83</accession>
<feature type="compositionally biased region" description="Polar residues" evidence="1">
    <location>
        <begin position="116"/>
        <end position="127"/>
    </location>
</feature>
<feature type="compositionally biased region" description="Low complexity" evidence="1">
    <location>
        <begin position="267"/>
        <end position="286"/>
    </location>
</feature>
<protein>
    <submittedName>
        <fullName evidence="2">Chromosome 6 open reading frame 132</fullName>
    </submittedName>
</protein>
<feature type="compositionally biased region" description="Low complexity" evidence="1">
    <location>
        <begin position="843"/>
        <end position="863"/>
    </location>
</feature>
<evidence type="ECO:0000313" key="2">
    <source>
        <dbReference type="Ensembl" id="ENSTGUP00000032261.1"/>
    </source>
</evidence>
<dbReference type="PANTHER" id="PTHR35077:SF2">
    <property type="entry name" value="SIMILAR TO AI661453 PROTEIN"/>
    <property type="match status" value="1"/>
</dbReference>
<feature type="compositionally biased region" description="Polar residues" evidence="1">
    <location>
        <begin position="571"/>
        <end position="589"/>
    </location>
</feature>
<feature type="compositionally biased region" description="Polar residues" evidence="1">
    <location>
        <begin position="537"/>
        <end position="547"/>
    </location>
</feature>
<dbReference type="OMA" id="GREEVPC"/>
<feature type="compositionally biased region" description="Low complexity" evidence="1">
    <location>
        <begin position="674"/>
        <end position="691"/>
    </location>
</feature>
<sequence length="1149" mass="118939">MKKQQAHSVQGTFSRLFGKRHAGPSAASLFAANPPWIFTQEVTSDSAGGTGDVIEVYYGDNRFGTVTDSGTATLKPRPRVRPLLTFLPLNAQESHGVAVPTPSVPEDFVEKAALGSGSQLNGNSRMYSSAGDLRPQALDGDDLDEDIPPPPSVPPPPPPAPVSPPLASPVPPPPEMLPPPPPLPPEIVPQPPPLPPEMVPPPLPPEMVPPPPATAAPPPPASALPSPSTPAPPDFIPPAPPGACDPFGPSLSKWKSETVLNTRQAEAEGPLCPAEAGAPAAPSPKESLQPKPEPHLTFPRSFKVPPPAPARSSSIPVQEGQRGQREPVPRQPHARPPLPPCFTIRAAGKTRPGEGEQRGSGLRQGAGKPPVPPPLSPKPGTGLGQGVSPTGRRSPLLGSEGEKIPQLKTAGRDSPPKSEPLTANDLDLPPPDYPTCEDDWKDDDWKDANNLNKLRDELSALLRSPRREERPLERPGAPRPVDSGPSRAGSREPGLSEPQPARKDTGLSKGGESEKKEVPSSPPSTTGGSPSTAVTAPESNPDTQPRSVMTIRNELEAVLSLKKEGKPAPGLSSQKQGVENGISTPQVTKSPPDLRKSPPGTSDPVVPKPVPSPLPAPAAAVEKDETNHEEHPAPAAAKDTEDVSPAPGSLNSFVSPPEPPQGPAEEPPAPSPSSAPVSPAQSPAPQPSSAVFQYKVHRAGASSAEPPCAPGSAEPPCAPGSAEPPCAPGPAEPPCAPGSAEPPCAPGPAEPPCPGSSGRSPPDTSGAGQEEVLIHPVTGERVERGSPMALLLAARQRAQRGRQGGDGAAALRAKPALRLGSASSDTTSPSFFRHESKPFSFTVVPRPSVGSSGSKAPSFSSSSEQGRDARAAGQAQPPGPRRAAASSLLRGLLDSGQPSRPGPARHGTPSEEENGDAALDFGIIPPPPEFSNEADEGPLPSREESRKCPSVPDSSRGSGEPRYYRWAGYSRSYGGSQEPAAPLPSEKSWRNGDFAPQYPAYSSSTSFPSHGPNPRPLIKKRLYMSEPDSSYPRAAAAPRASGTLSSYGPGGFSSTPGEGSRRLGPPHRNGPSSAQGRRASTDAAGKPTAYGGTAAEAKFKGQNGDFSPASVLTASRPAHGTSHYGGPSNTFTVRPGTRQPISYAHQSHR</sequence>
<feature type="region of interest" description="Disordered" evidence="1">
    <location>
        <begin position="459"/>
        <end position="1149"/>
    </location>
</feature>
<reference evidence="2" key="2">
    <citation type="submission" date="2025-09" db="UniProtKB">
        <authorList>
            <consortium name="Ensembl"/>
        </authorList>
    </citation>
    <scope>IDENTIFICATION</scope>
</reference>
<proteinExistence type="predicted"/>
<dbReference type="PANTHER" id="PTHR35077">
    <property type="entry name" value="SIMILAR TO AI661453 PROTEIN"/>
    <property type="match status" value="1"/>
</dbReference>
<feature type="compositionally biased region" description="Low complexity" evidence="1">
    <location>
        <begin position="699"/>
        <end position="724"/>
    </location>
</feature>
<feature type="compositionally biased region" description="Polar residues" evidence="1">
    <location>
        <begin position="1042"/>
        <end position="1057"/>
    </location>
</feature>
<feature type="compositionally biased region" description="Pro residues" evidence="1">
    <location>
        <begin position="606"/>
        <end position="616"/>
    </location>
</feature>